<name>A0ACB6R7Z9_9PLEO</name>
<evidence type="ECO:0000313" key="1">
    <source>
        <dbReference type="EMBL" id="KAF2474923.1"/>
    </source>
</evidence>
<dbReference type="EMBL" id="MU003497">
    <property type="protein sequence ID" value="KAF2474923.1"/>
    <property type="molecule type" value="Genomic_DNA"/>
</dbReference>
<organism evidence="1 2">
    <name type="scientific">Lindgomyces ingoldianus</name>
    <dbReference type="NCBI Taxonomy" id="673940"/>
    <lineage>
        <taxon>Eukaryota</taxon>
        <taxon>Fungi</taxon>
        <taxon>Dikarya</taxon>
        <taxon>Ascomycota</taxon>
        <taxon>Pezizomycotina</taxon>
        <taxon>Dothideomycetes</taxon>
        <taxon>Pleosporomycetidae</taxon>
        <taxon>Pleosporales</taxon>
        <taxon>Lindgomycetaceae</taxon>
        <taxon>Lindgomyces</taxon>
    </lineage>
</organism>
<keyword evidence="2" id="KW-1185">Reference proteome</keyword>
<sequence length="2139" mass="242752">MDASRQSAAKNLIDTISREHTLGGSLFGTRLELLFSNNLKILSDQLYERSTHFLLELIQNADDNTYTCEHPTLSFTYRPGILRIDCNEVGFTSDNVKAICAISQSTKIEQTSYDEYIGEKGIGFKSVFKAADIVWIASGPYTFKFDKNQPLGMITPVWAEFPEPAQTGQTSFYLQFSKDYEEKDLINELLTFDNKSIIFLRRIEIINIQITCRDGQIWKKSVQKTERWQYGDRVISLAVDNCNFKYQIQTYIVKDLPREHRRPNRPQSKISLAFPIVNFLQQPNILYQSVYAFLPIRNYGLKFLLQGDFILTASREDIENTPWNHTLRDAVAEAFLCSINHFNQGELKYVWPGYLPSLSKAASNFFTPAVASILTKLQESCVVESCAGILVEPSSVKYVSSDAFTDDEGIPFTLSPRTAPRYLSSKYPKWAFEAMADIGVSQLNFQEFLQDLKLIIDDSPENFHKRPARWHSQLAKTLLELGTNAELLHKIQDLYLIPLHDGSWTSNQGRDIFFSKNETLLEIPSGIKVSTVDSSVESDPNRRKLFMSLGVRAWETPEICRFILRTHAALDFDPKAFTPSQLISHTMFLYKASWQPPKKADLWFATKHDDRSLGRKLYIPAAHAANSAAGRLFDQLQRKFAVIHAAYLEISSPSDSDWEPWLVRNFGLSTVPRLIDPRIESLFAEQGTSECTGSGVNPLLRAPDIEWSESTISLIHSRDVNWEEAHNKSSKQKHEASVLSDEFAFMFRECHSSDVLQLLKDNWQHYSKWIVGLHKDWQNNDFRALSAELKYTLSVRRVHTAKGLLPLKDTVLPMIDPELDEECNIPALAIEKPQDAEWVFLSYFGVLVKADIHYYLRCLIALSEGHTPEVDKVAYIYEQIQANYKGNEDIINAAFSEKAIVYAIPTARSANKRSQWMSMRDCVLRGIPVENCYQSSSYLFRCLMCPWGDPIAPLLAAATSITTATRLEDITRLFRDISIALKDISTTKSAQLLRSLRDHSIFPITTSGQMQGYGNLLGVQDVSWYIADQHLIRESFIGKLPLLAVPVEELVALEDFFHVLRLDGRILSKCATSETNPSGRIEMHLVYTASLQAKTRFLKALVPQLHSDRAAINRQLNDLRVHVATQVSQVFVLEQEDTEIYGNPVRGQVAMLRNDNHIDFFLTEESINAEYPPFDLVRAIADICAFKDLSHYSLLFAVLSNYSMEGIAEAFAQQGLQVEGIIVANPKKSRKQRKDLFAMPSPFSKEVARDPGEGQGIVEATKYDGFGHRVGVEHKDNDRRAPLRNFAEDKGQGYAENAVAGHFDTLAGWDLVQYLGELLVSKLLQKLLGSSYWPERDWTSCFRHNSGHKPFEGVGTCAPFKIEESKARDLMTAFLMKHGQSETSNWANLLQVNSPVYHFEVAVSTGGQAALYIADASQVERIRQFKMQTVGGQNNKHVAVLVRISDVHSDDLSSIRFIVDPWRFLESGRIVLQGGWLLKASIQENRTGKRRKVSTPITWAESIPSLQNSSIISTPSETRHKEAFIYRSLYPGQIRLLYLVPGCDHDDLRGAIFHNPCQYDQAYQALSYAWGSTERTELLTTPEGVLPITKSLHTALQRLRHQTDAVILWVDAICINQDDNTEKAQQIRLLPKIFQMALCTYVFLEDSRDANAAIDMLMQILNEDNYGTRCLQATHEPESREPDRESGSDGTSVEMWDAEEKDSDGTTSTTPSHQSPENLPSVVATWDKRSASLLEYPIWTSIQGFFELPWFRRVWVIQEIAVSRAVKIVCGKWTIDWEDLYHATDIIDRKLQTSHSPCLNLLRKSWEPFQSIAALREWETRRYRWTLLMLLEKFRNAESTYKRDRLFALIGLASDGNEDSFKPNYDCPLETIVLSYAHGFILQGRAMQLLYSAGLNGQCSRFPSWIPDWTVNIPTGLHELSDGGRSFSAGGSYDVKVKWYPHTDELTLEGFAVDSIQSISKSSNLEQEWKTYFNEVDTMVDSLALSPTGDLQDNLKWKVPIAGVLHAKVVVSGGLDLRSSYKAFRQYFSRQSWAVEDNYHNGLDPLRTESMNYMNALQGAIVGWRYVITQRGYVGIVPGLTEVGDTVLIFKGGRVPFLVRKSMERPQAYRLVGQCYIHGIMNGEVLSELETLGNEFRLH</sequence>
<accession>A0ACB6R7Z9</accession>
<proteinExistence type="predicted"/>
<protein>
    <submittedName>
        <fullName evidence="1">Uncharacterized protein</fullName>
    </submittedName>
</protein>
<reference evidence="1" key="1">
    <citation type="journal article" date="2020" name="Stud. Mycol.">
        <title>101 Dothideomycetes genomes: a test case for predicting lifestyles and emergence of pathogens.</title>
        <authorList>
            <person name="Haridas S."/>
            <person name="Albert R."/>
            <person name="Binder M."/>
            <person name="Bloem J."/>
            <person name="Labutti K."/>
            <person name="Salamov A."/>
            <person name="Andreopoulos B."/>
            <person name="Baker S."/>
            <person name="Barry K."/>
            <person name="Bills G."/>
            <person name="Bluhm B."/>
            <person name="Cannon C."/>
            <person name="Castanera R."/>
            <person name="Culley D."/>
            <person name="Daum C."/>
            <person name="Ezra D."/>
            <person name="Gonzalez J."/>
            <person name="Henrissat B."/>
            <person name="Kuo A."/>
            <person name="Liang C."/>
            <person name="Lipzen A."/>
            <person name="Lutzoni F."/>
            <person name="Magnuson J."/>
            <person name="Mondo S."/>
            <person name="Nolan M."/>
            <person name="Ohm R."/>
            <person name="Pangilinan J."/>
            <person name="Park H.-J."/>
            <person name="Ramirez L."/>
            <person name="Alfaro M."/>
            <person name="Sun H."/>
            <person name="Tritt A."/>
            <person name="Yoshinaga Y."/>
            <person name="Zwiers L.-H."/>
            <person name="Turgeon B."/>
            <person name="Goodwin S."/>
            <person name="Spatafora J."/>
            <person name="Crous P."/>
            <person name="Grigoriev I."/>
        </authorList>
    </citation>
    <scope>NUCLEOTIDE SEQUENCE</scope>
    <source>
        <strain evidence="1">ATCC 200398</strain>
    </source>
</reference>
<comment type="caution">
    <text evidence="1">The sequence shown here is derived from an EMBL/GenBank/DDBJ whole genome shotgun (WGS) entry which is preliminary data.</text>
</comment>
<gene>
    <name evidence="1" type="ORF">BDR25DRAFT_255455</name>
</gene>
<evidence type="ECO:0000313" key="2">
    <source>
        <dbReference type="Proteomes" id="UP000799755"/>
    </source>
</evidence>
<dbReference type="Proteomes" id="UP000799755">
    <property type="component" value="Unassembled WGS sequence"/>
</dbReference>